<dbReference type="Pfam" id="PF13347">
    <property type="entry name" value="MFS_2"/>
    <property type="match status" value="1"/>
</dbReference>
<feature type="transmembrane region" description="Helical" evidence="2">
    <location>
        <begin position="157"/>
        <end position="176"/>
    </location>
</feature>
<dbReference type="Proteomes" id="UP000029108">
    <property type="component" value="Unassembled WGS sequence"/>
</dbReference>
<name>A0A086ZWA1_9BIFI</name>
<comment type="caution">
    <text evidence="3">The sequence shown here is derived from an EMBL/GenBank/DDBJ whole genome shotgun (WGS) entry which is preliminary data.</text>
</comment>
<gene>
    <name evidence="3" type="ORF">BBIA_1595</name>
</gene>
<protein>
    <submittedName>
        <fullName evidence="3">Transporter, major facilitator family protein</fullName>
    </submittedName>
</protein>
<dbReference type="SUPFAM" id="SSF103473">
    <property type="entry name" value="MFS general substrate transporter"/>
    <property type="match status" value="1"/>
</dbReference>
<dbReference type="PANTHER" id="PTHR11328:SF24">
    <property type="entry name" value="MAJOR FACILITATOR SUPERFAMILY (MFS) PROFILE DOMAIN-CONTAINING PROTEIN"/>
    <property type="match status" value="1"/>
</dbReference>
<reference evidence="3 4" key="1">
    <citation type="submission" date="2014-03" db="EMBL/GenBank/DDBJ databases">
        <title>Genomics of Bifidobacteria.</title>
        <authorList>
            <person name="Ventura M."/>
            <person name="Milani C."/>
            <person name="Lugli G.A."/>
        </authorList>
    </citation>
    <scope>NUCLEOTIDE SEQUENCE [LARGE SCALE GENOMIC DNA]</scope>
    <source>
        <strain evidence="3 4">DSM 23969</strain>
    </source>
</reference>
<feature type="transmembrane region" description="Helical" evidence="2">
    <location>
        <begin position="223"/>
        <end position="245"/>
    </location>
</feature>
<dbReference type="eggNOG" id="COG2211">
    <property type="taxonomic scope" value="Bacteria"/>
</dbReference>
<dbReference type="InterPro" id="IPR036259">
    <property type="entry name" value="MFS_trans_sf"/>
</dbReference>
<feature type="transmembrane region" description="Helical" evidence="2">
    <location>
        <begin position="374"/>
        <end position="400"/>
    </location>
</feature>
<feature type="transmembrane region" description="Helical" evidence="2">
    <location>
        <begin position="114"/>
        <end position="136"/>
    </location>
</feature>
<dbReference type="Gene3D" id="1.20.1250.20">
    <property type="entry name" value="MFS general substrate transporter like domains"/>
    <property type="match status" value="2"/>
</dbReference>
<proteinExistence type="predicted"/>
<dbReference type="STRING" id="1437608.GCA_000771645_00635"/>
<dbReference type="GO" id="GO:0005886">
    <property type="term" value="C:plasma membrane"/>
    <property type="evidence" value="ECO:0007669"/>
    <property type="project" value="TreeGrafter"/>
</dbReference>
<sequence length="512" mass="54175">MSMMTQSQGKNDRGTTGMTGAATGNAAAAQAASKPAKTAKTTKNAAPASTPTPGSAASPTVKDLPAAKVWAFATGQFGWALLSGIISNWLVYFYQPDAETIAQGQTVFVPQGLVILGIVTVVGGITAFARFFDAFVDPAVASLSDRSKSPKGRRIPFLQFAALPLAVVTVLVFWSPVNTTSWANAAFLFVTVIGYYIALTFYCTPYNALIAELGHDSKQQLNISTTISFTFIAGTAVAYVAPVIWGTFVPGLGRVNAIRVTFTILAAIAFVCMLVPALTIDEREYVDSKPTSEDTLTSLKETFCDREFVKFVISDIVYWIAITMFQTGLPFFVTSLLKLPETSTTIYFVLMTGVSVLFYLPVNMFAGRVGKKRLMLVGFVIFTCAYVFASLLGSGVLGAVPAMAQGVVLSVACAIPMAIFGILPQAVVANIAGASSKTTGEDRQGMFYAARTFAMKMGQSLSMLLFTGLSTIGAGSGFGYRAAAVCAAVLCGLGGLIFAFYDEKKVLAVLEA</sequence>
<keyword evidence="2" id="KW-1133">Transmembrane helix</keyword>
<dbReference type="InterPro" id="IPR039672">
    <property type="entry name" value="MFS_2"/>
</dbReference>
<dbReference type="PANTHER" id="PTHR11328">
    <property type="entry name" value="MAJOR FACILITATOR SUPERFAMILY DOMAIN-CONTAINING PROTEIN"/>
    <property type="match status" value="1"/>
</dbReference>
<keyword evidence="2" id="KW-0472">Membrane</keyword>
<keyword evidence="4" id="KW-1185">Reference proteome</keyword>
<organism evidence="3 4">
    <name type="scientific">Bifidobacterium biavatii DSM 23969</name>
    <dbReference type="NCBI Taxonomy" id="1437608"/>
    <lineage>
        <taxon>Bacteria</taxon>
        <taxon>Bacillati</taxon>
        <taxon>Actinomycetota</taxon>
        <taxon>Actinomycetes</taxon>
        <taxon>Bifidobacteriales</taxon>
        <taxon>Bifidobacteriaceae</taxon>
        <taxon>Bifidobacterium</taxon>
    </lineage>
</organism>
<feature type="transmembrane region" description="Helical" evidence="2">
    <location>
        <begin position="478"/>
        <end position="501"/>
    </location>
</feature>
<feature type="transmembrane region" description="Helical" evidence="2">
    <location>
        <begin position="453"/>
        <end position="472"/>
    </location>
</feature>
<feature type="transmembrane region" description="Helical" evidence="2">
    <location>
        <begin position="316"/>
        <end position="333"/>
    </location>
</feature>
<feature type="region of interest" description="Disordered" evidence="1">
    <location>
        <begin position="1"/>
        <end position="60"/>
    </location>
</feature>
<feature type="transmembrane region" description="Helical" evidence="2">
    <location>
        <begin position="345"/>
        <end position="362"/>
    </location>
</feature>
<dbReference type="GO" id="GO:0015293">
    <property type="term" value="F:symporter activity"/>
    <property type="evidence" value="ECO:0007669"/>
    <property type="project" value="InterPro"/>
</dbReference>
<feature type="compositionally biased region" description="Low complexity" evidence="1">
    <location>
        <begin position="14"/>
        <end position="60"/>
    </location>
</feature>
<evidence type="ECO:0000313" key="3">
    <source>
        <dbReference type="EMBL" id="KFI50801.1"/>
    </source>
</evidence>
<keyword evidence="2" id="KW-0812">Transmembrane</keyword>
<evidence type="ECO:0000313" key="4">
    <source>
        <dbReference type="Proteomes" id="UP000029108"/>
    </source>
</evidence>
<dbReference type="AlphaFoldDB" id="A0A086ZWA1"/>
<dbReference type="EMBL" id="JGYN01000013">
    <property type="protein sequence ID" value="KFI50801.1"/>
    <property type="molecule type" value="Genomic_DNA"/>
</dbReference>
<accession>A0A086ZWA1</accession>
<feature type="transmembrane region" description="Helical" evidence="2">
    <location>
        <begin position="182"/>
        <end position="202"/>
    </location>
</feature>
<evidence type="ECO:0000256" key="2">
    <source>
        <dbReference type="SAM" id="Phobius"/>
    </source>
</evidence>
<dbReference type="GO" id="GO:0008643">
    <property type="term" value="P:carbohydrate transport"/>
    <property type="evidence" value="ECO:0007669"/>
    <property type="project" value="InterPro"/>
</dbReference>
<evidence type="ECO:0000256" key="1">
    <source>
        <dbReference type="SAM" id="MobiDB-lite"/>
    </source>
</evidence>
<feature type="transmembrane region" description="Helical" evidence="2">
    <location>
        <begin position="257"/>
        <end position="280"/>
    </location>
</feature>
<feature type="transmembrane region" description="Helical" evidence="2">
    <location>
        <begin position="406"/>
        <end position="432"/>
    </location>
</feature>
<feature type="transmembrane region" description="Helical" evidence="2">
    <location>
        <begin position="69"/>
        <end position="94"/>
    </location>
</feature>